<evidence type="ECO:0000256" key="1">
    <source>
        <dbReference type="ARBA" id="ARBA00004926"/>
    </source>
</evidence>
<dbReference type="EMBL" id="MFCV01000041">
    <property type="protein sequence ID" value="OGE31330.1"/>
    <property type="molecule type" value="Genomic_DNA"/>
</dbReference>
<evidence type="ECO:0000313" key="8">
    <source>
        <dbReference type="EMBL" id="OGE31330.1"/>
    </source>
</evidence>
<evidence type="ECO:0000256" key="2">
    <source>
        <dbReference type="ARBA" id="ARBA00006542"/>
    </source>
</evidence>
<dbReference type="GO" id="GO:0006094">
    <property type="term" value="P:gluconeogenesis"/>
    <property type="evidence" value="ECO:0007669"/>
    <property type="project" value="UniProtKB-KW"/>
</dbReference>
<proteinExistence type="inferred from homology"/>
<dbReference type="InterPro" id="IPR010551">
    <property type="entry name" value="G6P_isomerase_prok"/>
</dbReference>
<sequence>MVIAKQKEDLKPVMMDGVKPEIKDPYYLIKDENQLIFVVSPGRNGVEFNKTVGYFSNFPGMQTYQCLYGQGVFVLQRNDEVGEAKEFKVLSLNPGRQILVPAGWGICLVNSGNALLVVLRNSFLDEKHKDPKPIIEKKGFAYYIVEKKGEISFEENPNYKTHPQITTE</sequence>
<dbReference type="STRING" id="1797768.A3C59_04245"/>
<dbReference type="AlphaFoldDB" id="A0A1F5JS85"/>
<dbReference type="GO" id="GO:0005737">
    <property type="term" value="C:cytoplasm"/>
    <property type="evidence" value="ECO:0007669"/>
    <property type="project" value="InterPro"/>
</dbReference>
<accession>A0A1F5JS85</accession>
<comment type="similarity">
    <text evidence="2">Belongs to the archaeal-type GPI family.</text>
</comment>
<dbReference type="GO" id="GO:0004347">
    <property type="term" value="F:glucose-6-phosphate isomerase activity"/>
    <property type="evidence" value="ECO:0007669"/>
    <property type="project" value="UniProtKB-EC"/>
</dbReference>
<evidence type="ECO:0000256" key="6">
    <source>
        <dbReference type="ARBA" id="ARBA00029321"/>
    </source>
</evidence>
<gene>
    <name evidence="8" type="ORF">A3C59_04245</name>
</gene>
<dbReference type="Gene3D" id="2.60.120.10">
    <property type="entry name" value="Jelly Rolls"/>
    <property type="match status" value="1"/>
</dbReference>
<dbReference type="GO" id="GO:0006096">
    <property type="term" value="P:glycolytic process"/>
    <property type="evidence" value="ECO:0007669"/>
    <property type="project" value="UniProtKB-UniPathway"/>
</dbReference>
<reference evidence="8 9" key="1">
    <citation type="journal article" date="2016" name="Nat. Commun.">
        <title>Thousands of microbial genomes shed light on interconnected biogeochemical processes in an aquifer system.</title>
        <authorList>
            <person name="Anantharaman K."/>
            <person name="Brown C.T."/>
            <person name="Hug L.A."/>
            <person name="Sharon I."/>
            <person name="Castelle C.J."/>
            <person name="Probst A.J."/>
            <person name="Thomas B.C."/>
            <person name="Singh A."/>
            <person name="Wilkins M.J."/>
            <person name="Karaoz U."/>
            <person name="Brodie E.L."/>
            <person name="Williams K.H."/>
            <person name="Hubbard S.S."/>
            <person name="Banfield J.F."/>
        </authorList>
    </citation>
    <scope>NUCLEOTIDE SEQUENCE [LARGE SCALE GENOMIC DNA]</scope>
</reference>
<evidence type="ECO:0000256" key="5">
    <source>
        <dbReference type="ARBA" id="ARBA00023152"/>
    </source>
</evidence>
<comment type="catalytic activity">
    <reaction evidence="6">
        <text>alpha-D-glucose 6-phosphate = beta-D-fructose 6-phosphate</text>
        <dbReference type="Rhea" id="RHEA:11816"/>
        <dbReference type="ChEBI" id="CHEBI:57634"/>
        <dbReference type="ChEBI" id="CHEBI:58225"/>
        <dbReference type="EC" id="5.3.1.9"/>
    </reaction>
</comment>
<dbReference type="InterPro" id="IPR011051">
    <property type="entry name" value="RmlC_Cupin_sf"/>
</dbReference>
<comment type="pathway">
    <text evidence="1">Carbohydrate degradation; glycolysis; D-glyceraldehyde 3-phosphate and glycerone phosphate from D-glucose: step 2/4.</text>
</comment>
<keyword evidence="4" id="KW-0312">Gluconeogenesis</keyword>
<feature type="domain" description="Glucose-6-phosphate isomerase prokaryote" evidence="7">
    <location>
        <begin position="37"/>
        <end position="150"/>
    </location>
</feature>
<evidence type="ECO:0000313" key="9">
    <source>
        <dbReference type="Proteomes" id="UP000176902"/>
    </source>
</evidence>
<dbReference type="InterPro" id="IPR014710">
    <property type="entry name" value="RmlC-like_jellyroll"/>
</dbReference>
<dbReference type="Proteomes" id="UP000176902">
    <property type="component" value="Unassembled WGS sequence"/>
</dbReference>
<keyword evidence="5" id="KW-0324">Glycolysis</keyword>
<dbReference type="Pfam" id="PF06560">
    <property type="entry name" value="GPI"/>
    <property type="match status" value="1"/>
</dbReference>
<protein>
    <recommendedName>
        <fullName evidence="3">glucose-6-phosphate isomerase</fullName>
        <ecNumber evidence="3">5.3.1.9</ecNumber>
    </recommendedName>
</protein>
<dbReference type="SUPFAM" id="SSF51182">
    <property type="entry name" value="RmlC-like cupins"/>
    <property type="match status" value="1"/>
</dbReference>
<name>A0A1F5JS85_9BACT</name>
<evidence type="ECO:0000256" key="4">
    <source>
        <dbReference type="ARBA" id="ARBA00022432"/>
    </source>
</evidence>
<evidence type="ECO:0000256" key="3">
    <source>
        <dbReference type="ARBA" id="ARBA00011952"/>
    </source>
</evidence>
<organism evidence="8 9">
    <name type="scientific">Candidatus Daviesbacteria bacterium RIFCSPHIGHO2_02_FULL_36_13</name>
    <dbReference type="NCBI Taxonomy" id="1797768"/>
    <lineage>
        <taxon>Bacteria</taxon>
        <taxon>Candidatus Daviesiibacteriota</taxon>
    </lineage>
</organism>
<comment type="caution">
    <text evidence="8">The sequence shown here is derived from an EMBL/GenBank/DDBJ whole genome shotgun (WGS) entry which is preliminary data.</text>
</comment>
<evidence type="ECO:0000259" key="7">
    <source>
        <dbReference type="Pfam" id="PF06560"/>
    </source>
</evidence>
<dbReference type="UniPathway" id="UPA00109">
    <property type="reaction ID" value="UER00181"/>
</dbReference>
<dbReference type="EC" id="5.3.1.9" evidence="3"/>